<reference evidence="1 2" key="1">
    <citation type="submission" date="2015-01" db="EMBL/GenBank/DDBJ databases">
        <title>Evolution of Trichinella species and genotypes.</title>
        <authorList>
            <person name="Korhonen P.K."/>
            <person name="Edoardo P."/>
            <person name="Giuseppe L.R."/>
            <person name="Gasser R.B."/>
        </authorList>
    </citation>
    <scope>NUCLEOTIDE SEQUENCE [LARGE SCALE GENOMIC DNA]</scope>
    <source>
        <strain evidence="1">ISS1980</strain>
    </source>
</reference>
<accession>A0A0V1N3Y3</accession>
<gene>
    <name evidence="1" type="ORF">T10_11748</name>
</gene>
<comment type="caution">
    <text evidence="1">The sequence shown here is derived from an EMBL/GenBank/DDBJ whole genome shotgun (WGS) entry which is preliminary data.</text>
</comment>
<sequence>MVMGTAFHEMSAIYRRKDSECMLSNSQVPKLAVSSSVERELVMGKLCDAKLDIMGINRSETICQVQ</sequence>
<dbReference type="AlphaFoldDB" id="A0A0V1N3Y3"/>
<keyword evidence="2" id="KW-1185">Reference proteome</keyword>
<proteinExistence type="predicted"/>
<protein>
    <submittedName>
        <fullName evidence="1">Uncharacterized protein</fullName>
    </submittedName>
</protein>
<organism evidence="1 2">
    <name type="scientific">Trichinella papuae</name>
    <dbReference type="NCBI Taxonomy" id="268474"/>
    <lineage>
        <taxon>Eukaryota</taxon>
        <taxon>Metazoa</taxon>
        <taxon>Ecdysozoa</taxon>
        <taxon>Nematoda</taxon>
        <taxon>Enoplea</taxon>
        <taxon>Dorylaimia</taxon>
        <taxon>Trichinellida</taxon>
        <taxon>Trichinellidae</taxon>
        <taxon>Trichinella</taxon>
    </lineage>
</organism>
<dbReference type="Proteomes" id="UP000054843">
    <property type="component" value="Unassembled WGS sequence"/>
</dbReference>
<evidence type="ECO:0000313" key="1">
    <source>
        <dbReference type="EMBL" id="KRZ78758.1"/>
    </source>
</evidence>
<evidence type="ECO:0000313" key="2">
    <source>
        <dbReference type="Proteomes" id="UP000054843"/>
    </source>
</evidence>
<dbReference type="EMBL" id="JYDO01000010">
    <property type="protein sequence ID" value="KRZ78758.1"/>
    <property type="molecule type" value="Genomic_DNA"/>
</dbReference>
<name>A0A0V1N3Y3_9BILA</name>